<dbReference type="AlphaFoldDB" id="A0A7Z0QRW7"/>
<gene>
    <name evidence="4" type="ORF">H0E82_06150</name>
</gene>
<evidence type="ECO:0000256" key="2">
    <source>
        <dbReference type="SAM" id="Phobius"/>
    </source>
</evidence>
<feature type="domain" description="YdbS-like PH" evidence="3">
    <location>
        <begin position="107"/>
        <end position="185"/>
    </location>
</feature>
<evidence type="ECO:0000259" key="3">
    <source>
        <dbReference type="Pfam" id="PF03703"/>
    </source>
</evidence>
<keyword evidence="2" id="KW-0812">Transmembrane</keyword>
<evidence type="ECO:0000313" key="4">
    <source>
        <dbReference type="EMBL" id="NYZ62343.1"/>
    </source>
</evidence>
<dbReference type="Proteomes" id="UP000589896">
    <property type="component" value="Unassembled WGS sequence"/>
</dbReference>
<organism evidence="4 5">
    <name type="scientific">Luteimonas deserti</name>
    <dbReference type="NCBI Taxonomy" id="2752306"/>
    <lineage>
        <taxon>Bacteria</taxon>
        <taxon>Pseudomonadati</taxon>
        <taxon>Pseudomonadota</taxon>
        <taxon>Gammaproteobacteria</taxon>
        <taxon>Lysobacterales</taxon>
        <taxon>Lysobacteraceae</taxon>
        <taxon>Luteimonas</taxon>
    </lineage>
</organism>
<feature type="transmembrane region" description="Helical" evidence="2">
    <location>
        <begin position="47"/>
        <end position="70"/>
    </location>
</feature>
<reference evidence="4 5" key="1">
    <citation type="submission" date="2020-07" db="EMBL/GenBank/DDBJ databases">
        <title>isolation of Luteimonas sp. SJ-16.</title>
        <authorList>
            <person name="Huang X.-X."/>
            <person name="Xu L."/>
            <person name="Sun J.-Q."/>
        </authorList>
    </citation>
    <scope>NUCLEOTIDE SEQUENCE [LARGE SCALE GENOMIC DNA]</scope>
    <source>
        <strain evidence="4 5">SJ-16</strain>
    </source>
</reference>
<sequence>MTDRDPDSAGPPPLPPVTPVAVPAPPADAPQVETDVWQPLPVRARTLATLSTLFGTLVPLTIALGVGTLARTRTPLSLATDGVWLAIAGAALLLIPAWTVWLARRRWLRTRWRLDDDGFGIRRGHMWRSDTRVPGSRVQHLDIRRGPLERAFGLSTLIVHTAGTRNSAVSVSGLGHAEAERLRDALAARAARDDDHDDA</sequence>
<dbReference type="PANTHER" id="PTHR34473:SF3">
    <property type="entry name" value="TRANSMEMBRANE PROTEIN-RELATED"/>
    <property type="match status" value="1"/>
</dbReference>
<feature type="transmembrane region" description="Helical" evidence="2">
    <location>
        <begin position="82"/>
        <end position="103"/>
    </location>
</feature>
<comment type="caution">
    <text evidence="4">The sequence shown here is derived from an EMBL/GenBank/DDBJ whole genome shotgun (WGS) entry which is preliminary data.</text>
</comment>
<dbReference type="EMBL" id="JACCJZ010000013">
    <property type="protein sequence ID" value="NYZ62343.1"/>
    <property type="molecule type" value="Genomic_DNA"/>
</dbReference>
<accession>A0A7Z0QRW7</accession>
<feature type="compositionally biased region" description="Pro residues" evidence="1">
    <location>
        <begin position="9"/>
        <end position="28"/>
    </location>
</feature>
<proteinExistence type="predicted"/>
<keyword evidence="5" id="KW-1185">Reference proteome</keyword>
<evidence type="ECO:0000313" key="5">
    <source>
        <dbReference type="Proteomes" id="UP000589896"/>
    </source>
</evidence>
<dbReference type="Pfam" id="PF03703">
    <property type="entry name" value="bPH_2"/>
    <property type="match status" value="1"/>
</dbReference>
<name>A0A7Z0QRW7_9GAMM</name>
<protein>
    <submittedName>
        <fullName evidence="4">PH domain-containing protein</fullName>
    </submittedName>
</protein>
<evidence type="ECO:0000256" key="1">
    <source>
        <dbReference type="SAM" id="MobiDB-lite"/>
    </source>
</evidence>
<feature type="region of interest" description="Disordered" evidence="1">
    <location>
        <begin position="1"/>
        <end position="30"/>
    </location>
</feature>
<dbReference type="PANTHER" id="PTHR34473">
    <property type="entry name" value="UPF0699 TRANSMEMBRANE PROTEIN YDBS"/>
    <property type="match status" value="1"/>
</dbReference>
<dbReference type="InterPro" id="IPR005182">
    <property type="entry name" value="YdbS-like_PH"/>
</dbReference>
<keyword evidence="2" id="KW-1133">Transmembrane helix</keyword>
<keyword evidence="2" id="KW-0472">Membrane</keyword>